<keyword evidence="2" id="KW-1185">Reference proteome</keyword>
<dbReference type="EMBL" id="MU853422">
    <property type="protein sequence ID" value="KAK4131761.1"/>
    <property type="molecule type" value="Genomic_DNA"/>
</dbReference>
<gene>
    <name evidence="1" type="ORF">BT67DRAFT_150477</name>
</gene>
<evidence type="ECO:0000313" key="1">
    <source>
        <dbReference type="EMBL" id="KAK4131761.1"/>
    </source>
</evidence>
<organism evidence="1 2">
    <name type="scientific">Trichocladium antarcticum</name>
    <dbReference type="NCBI Taxonomy" id="1450529"/>
    <lineage>
        <taxon>Eukaryota</taxon>
        <taxon>Fungi</taxon>
        <taxon>Dikarya</taxon>
        <taxon>Ascomycota</taxon>
        <taxon>Pezizomycotina</taxon>
        <taxon>Sordariomycetes</taxon>
        <taxon>Sordariomycetidae</taxon>
        <taxon>Sordariales</taxon>
        <taxon>Chaetomiaceae</taxon>
        <taxon>Trichocladium</taxon>
    </lineage>
</organism>
<protein>
    <submittedName>
        <fullName evidence="1">Uncharacterized protein</fullName>
    </submittedName>
</protein>
<name>A0AAN6UHI0_9PEZI</name>
<reference evidence="1" key="1">
    <citation type="journal article" date="2023" name="Mol. Phylogenet. Evol.">
        <title>Genome-scale phylogeny and comparative genomics of the fungal order Sordariales.</title>
        <authorList>
            <person name="Hensen N."/>
            <person name="Bonometti L."/>
            <person name="Westerberg I."/>
            <person name="Brannstrom I.O."/>
            <person name="Guillou S."/>
            <person name="Cros-Aarteil S."/>
            <person name="Calhoun S."/>
            <person name="Haridas S."/>
            <person name="Kuo A."/>
            <person name="Mondo S."/>
            <person name="Pangilinan J."/>
            <person name="Riley R."/>
            <person name="LaButti K."/>
            <person name="Andreopoulos B."/>
            <person name="Lipzen A."/>
            <person name="Chen C."/>
            <person name="Yan M."/>
            <person name="Daum C."/>
            <person name="Ng V."/>
            <person name="Clum A."/>
            <person name="Steindorff A."/>
            <person name="Ohm R.A."/>
            <person name="Martin F."/>
            <person name="Silar P."/>
            <person name="Natvig D.O."/>
            <person name="Lalanne C."/>
            <person name="Gautier V."/>
            <person name="Ament-Velasquez S.L."/>
            <person name="Kruys A."/>
            <person name="Hutchinson M.I."/>
            <person name="Powell A.J."/>
            <person name="Barry K."/>
            <person name="Miller A.N."/>
            <person name="Grigoriev I.V."/>
            <person name="Debuchy R."/>
            <person name="Gladieux P."/>
            <person name="Hiltunen Thoren M."/>
            <person name="Johannesson H."/>
        </authorList>
    </citation>
    <scope>NUCLEOTIDE SEQUENCE</scope>
    <source>
        <strain evidence="1">CBS 123565</strain>
    </source>
</reference>
<sequence length="275" mass="29516">MPVTGRIPAHLDRLPPVAPGRLSAEWPRAAPSDGHWSLVRQWRMGSGTWTCVDHGVLGPASVLAQARHSSPPPPATHTGQAHRPGREILVPRNQAMAVSPPPLQPSSLSFLCTTRGETQLALPWRLRGRDLERGHAGAAHGAPNAASSIPRCWPFPQHPDVPIHPIHTKTVQHVAVEGGEWITDVCSTRYPTLLPSPARPLTTQTILGCSIGWGTGRGRHGEGVAVQTLTVEDFGLTPPPPSSSIPTPSVVPLPRALFLAVHLHSMHVPCRPYTL</sequence>
<reference evidence="1" key="2">
    <citation type="submission" date="2023-05" db="EMBL/GenBank/DDBJ databases">
        <authorList>
            <consortium name="Lawrence Berkeley National Laboratory"/>
            <person name="Steindorff A."/>
            <person name="Hensen N."/>
            <person name="Bonometti L."/>
            <person name="Westerberg I."/>
            <person name="Brannstrom I.O."/>
            <person name="Guillou S."/>
            <person name="Cros-Aarteil S."/>
            <person name="Calhoun S."/>
            <person name="Haridas S."/>
            <person name="Kuo A."/>
            <person name="Mondo S."/>
            <person name="Pangilinan J."/>
            <person name="Riley R."/>
            <person name="Labutti K."/>
            <person name="Andreopoulos B."/>
            <person name="Lipzen A."/>
            <person name="Chen C."/>
            <person name="Yanf M."/>
            <person name="Daum C."/>
            <person name="Ng V."/>
            <person name="Clum A."/>
            <person name="Ohm R."/>
            <person name="Martin F."/>
            <person name="Silar P."/>
            <person name="Natvig D."/>
            <person name="Lalanne C."/>
            <person name="Gautier V."/>
            <person name="Ament-Velasquez S.L."/>
            <person name="Kruys A."/>
            <person name="Hutchinson M.I."/>
            <person name="Powell A.J."/>
            <person name="Barry K."/>
            <person name="Miller A.N."/>
            <person name="Grigoriev I.V."/>
            <person name="Debuchy R."/>
            <person name="Gladieux P."/>
            <person name="Thoren M.H."/>
            <person name="Johannesson H."/>
        </authorList>
    </citation>
    <scope>NUCLEOTIDE SEQUENCE</scope>
    <source>
        <strain evidence="1">CBS 123565</strain>
    </source>
</reference>
<accession>A0AAN6UHI0</accession>
<dbReference type="AlphaFoldDB" id="A0AAN6UHI0"/>
<evidence type="ECO:0000313" key="2">
    <source>
        <dbReference type="Proteomes" id="UP001304895"/>
    </source>
</evidence>
<comment type="caution">
    <text evidence="1">The sequence shown here is derived from an EMBL/GenBank/DDBJ whole genome shotgun (WGS) entry which is preliminary data.</text>
</comment>
<dbReference type="Proteomes" id="UP001304895">
    <property type="component" value="Unassembled WGS sequence"/>
</dbReference>
<proteinExistence type="predicted"/>